<accession>A0A9W9MN35</accession>
<gene>
    <name evidence="1" type="ORF">N7498_005269</name>
</gene>
<evidence type="ECO:0000313" key="2">
    <source>
        <dbReference type="Proteomes" id="UP001150904"/>
    </source>
</evidence>
<dbReference type="RefSeq" id="XP_058308869.1">
    <property type="nucleotide sequence ID" value="XM_058452331.1"/>
</dbReference>
<dbReference type="GeneID" id="83179632"/>
<evidence type="ECO:0000313" key="1">
    <source>
        <dbReference type="EMBL" id="KAJ5204390.1"/>
    </source>
</evidence>
<dbReference type="EMBL" id="JAPQKR010000012">
    <property type="protein sequence ID" value="KAJ5204390.1"/>
    <property type="molecule type" value="Genomic_DNA"/>
</dbReference>
<name>A0A9W9MN35_9EURO</name>
<dbReference type="AlphaFoldDB" id="A0A9W9MN35"/>
<protein>
    <submittedName>
        <fullName evidence="1">Short-chain dehydrogenase</fullName>
    </submittedName>
</protein>
<comment type="caution">
    <text evidence="1">The sequence shown here is derived from an EMBL/GenBank/DDBJ whole genome shotgun (WGS) entry which is preliminary data.</text>
</comment>
<dbReference type="Proteomes" id="UP001150904">
    <property type="component" value="Unassembled WGS sequence"/>
</dbReference>
<organism evidence="1 2">
    <name type="scientific">Penicillium cinerascens</name>
    <dbReference type="NCBI Taxonomy" id="70096"/>
    <lineage>
        <taxon>Eukaryota</taxon>
        <taxon>Fungi</taxon>
        <taxon>Dikarya</taxon>
        <taxon>Ascomycota</taxon>
        <taxon>Pezizomycotina</taxon>
        <taxon>Eurotiomycetes</taxon>
        <taxon>Eurotiomycetidae</taxon>
        <taxon>Eurotiales</taxon>
        <taxon>Aspergillaceae</taxon>
        <taxon>Penicillium</taxon>
    </lineage>
</organism>
<dbReference type="OrthoDB" id="10519825at2759"/>
<reference evidence="1" key="2">
    <citation type="journal article" date="2023" name="IMA Fungus">
        <title>Comparative genomic study of the Penicillium genus elucidates a diverse pangenome and 15 lateral gene transfer events.</title>
        <authorList>
            <person name="Petersen C."/>
            <person name="Sorensen T."/>
            <person name="Nielsen M.R."/>
            <person name="Sondergaard T.E."/>
            <person name="Sorensen J.L."/>
            <person name="Fitzpatrick D.A."/>
            <person name="Frisvad J.C."/>
            <person name="Nielsen K.L."/>
        </authorList>
    </citation>
    <scope>NUCLEOTIDE SEQUENCE</scope>
    <source>
        <strain evidence="1">IBT 15544</strain>
    </source>
</reference>
<proteinExistence type="predicted"/>
<reference evidence="1" key="1">
    <citation type="submission" date="2022-12" db="EMBL/GenBank/DDBJ databases">
        <authorList>
            <person name="Petersen C."/>
        </authorList>
    </citation>
    <scope>NUCLEOTIDE SEQUENCE</scope>
    <source>
        <strain evidence="1">IBT 15544</strain>
    </source>
</reference>
<keyword evidence="2" id="KW-1185">Reference proteome</keyword>
<sequence>MLLNAGKVTQEFYLVEGNESAIAVNVVDTFLLALLMLPTLRQAAEEFSIVPRIAVVASDRRIMTNLPEWKTENTFATLNDRSTANMYYN</sequence>